<reference evidence="15" key="1">
    <citation type="submission" date="2017-02" db="EMBL/GenBank/DDBJ databases">
        <authorList>
            <person name="Varghese N."/>
            <person name="Submissions S."/>
        </authorList>
    </citation>
    <scope>NUCLEOTIDE SEQUENCE [LARGE SCALE GENOMIC DNA]</scope>
    <source>
        <strain evidence="15">ATCC 700200</strain>
    </source>
</reference>
<dbReference type="RefSeq" id="WP_078815091.1">
    <property type="nucleotide sequence ID" value="NZ_FUYE01000015.1"/>
</dbReference>
<evidence type="ECO:0000256" key="11">
    <source>
        <dbReference type="SAM" id="Phobius"/>
    </source>
</evidence>
<evidence type="ECO:0000259" key="13">
    <source>
        <dbReference type="PROSITE" id="PS51007"/>
    </source>
</evidence>
<dbReference type="PROSITE" id="PS00107">
    <property type="entry name" value="PROTEIN_KINASE_ATP"/>
    <property type="match status" value="1"/>
</dbReference>
<dbReference type="PROSITE" id="PS00108">
    <property type="entry name" value="PROTEIN_KINASE_ST"/>
    <property type="match status" value="1"/>
</dbReference>
<feature type="compositionally biased region" description="Low complexity" evidence="10">
    <location>
        <begin position="534"/>
        <end position="553"/>
    </location>
</feature>
<dbReference type="GO" id="GO:0046872">
    <property type="term" value="F:metal ion binding"/>
    <property type="evidence" value="ECO:0007669"/>
    <property type="project" value="UniProtKB-KW"/>
</dbReference>
<dbReference type="Gene3D" id="2.30.30.700">
    <property type="entry name" value="SLA1 homology domain 1"/>
    <property type="match status" value="1"/>
</dbReference>
<evidence type="ECO:0000256" key="9">
    <source>
        <dbReference type="PROSITE-ProRule" id="PRU10141"/>
    </source>
</evidence>
<dbReference type="CDD" id="cd14014">
    <property type="entry name" value="STKc_PknB_like"/>
    <property type="match status" value="1"/>
</dbReference>
<dbReference type="SUPFAM" id="SSF56112">
    <property type="entry name" value="Protein kinase-like (PK-like)"/>
    <property type="match status" value="1"/>
</dbReference>
<dbReference type="Gene3D" id="3.30.200.20">
    <property type="entry name" value="Phosphorylase Kinase, domain 1"/>
    <property type="match status" value="1"/>
</dbReference>
<dbReference type="SMART" id="SM00220">
    <property type="entry name" value="S_TKc"/>
    <property type="match status" value="1"/>
</dbReference>
<dbReference type="SUPFAM" id="SSF46626">
    <property type="entry name" value="Cytochrome c"/>
    <property type="match status" value="1"/>
</dbReference>
<dbReference type="InterPro" id="IPR009056">
    <property type="entry name" value="Cyt_c-like_dom"/>
</dbReference>
<dbReference type="InterPro" id="IPR011009">
    <property type="entry name" value="Kinase-like_dom_sf"/>
</dbReference>
<name>A0A1T4YQ58_9BACT</name>
<keyword evidence="1 8" id="KW-0349">Heme</keyword>
<feature type="domain" description="Cytochrome c" evidence="13">
    <location>
        <begin position="438"/>
        <end position="531"/>
    </location>
</feature>
<evidence type="ECO:0000256" key="5">
    <source>
        <dbReference type="ARBA" id="ARBA00022777"/>
    </source>
</evidence>
<dbReference type="Gene3D" id="1.10.510.10">
    <property type="entry name" value="Transferase(Phosphotransferase) domain 1"/>
    <property type="match status" value="1"/>
</dbReference>
<dbReference type="OrthoDB" id="6111975at2"/>
<evidence type="ECO:0000256" key="3">
    <source>
        <dbReference type="ARBA" id="ARBA00022723"/>
    </source>
</evidence>
<dbReference type="EMBL" id="FUYE01000015">
    <property type="protein sequence ID" value="SKB03850.1"/>
    <property type="molecule type" value="Genomic_DNA"/>
</dbReference>
<feature type="transmembrane region" description="Helical" evidence="11">
    <location>
        <begin position="321"/>
        <end position="340"/>
    </location>
</feature>
<dbReference type="GO" id="GO:0020037">
    <property type="term" value="F:heme binding"/>
    <property type="evidence" value="ECO:0007669"/>
    <property type="project" value="InterPro"/>
</dbReference>
<organism evidence="14 15">
    <name type="scientific">Prosthecobacter debontii</name>
    <dbReference type="NCBI Taxonomy" id="48467"/>
    <lineage>
        <taxon>Bacteria</taxon>
        <taxon>Pseudomonadati</taxon>
        <taxon>Verrucomicrobiota</taxon>
        <taxon>Verrucomicrobiia</taxon>
        <taxon>Verrucomicrobiales</taxon>
        <taxon>Verrucomicrobiaceae</taxon>
        <taxon>Prosthecobacter</taxon>
    </lineage>
</organism>
<dbReference type="InterPro" id="IPR000719">
    <property type="entry name" value="Prot_kinase_dom"/>
</dbReference>
<keyword evidence="11" id="KW-0812">Transmembrane</keyword>
<dbReference type="Pfam" id="PF00069">
    <property type="entry name" value="Pkinase"/>
    <property type="match status" value="1"/>
</dbReference>
<keyword evidence="4 9" id="KW-0547">Nucleotide-binding</keyword>
<evidence type="ECO:0000313" key="15">
    <source>
        <dbReference type="Proteomes" id="UP000190774"/>
    </source>
</evidence>
<keyword evidence="6 9" id="KW-0067">ATP-binding</keyword>
<dbReference type="GO" id="GO:0005524">
    <property type="term" value="F:ATP binding"/>
    <property type="evidence" value="ECO:0007669"/>
    <property type="project" value="UniProtKB-UniRule"/>
</dbReference>
<dbReference type="InterPro" id="IPR011429">
    <property type="entry name" value="Cyt_c_Planctomycete-type"/>
</dbReference>
<accession>A0A1T4YQ58</accession>
<dbReference type="STRING" id="48467.SAMN02745166_03944"/>
<dbReference type="Pfam" id="PF07635">
    <property type="entry name" value="PSCyt1"/>
    <property type="match status" value="1"/>
</dbReference>
<evidence type="ECO:0000256" key="6">
    <source>
        <dbReference type="ARBA" id="ARBA00022840"/>
    </source>
</evidence>
<dbReference type="GO" id="GO:0009055">
    <property type="term" value="F:electron transfer activity"/>
    <property type="evidence" value="ECO:0007669"/>
    <property type="project" value="InterPro"/>
</dbReference>
<evidence type="ECO:0000256" key="8">
    <source>
        <dbReference type="PROSITE-ProRule" id="PRU00433"/>
    </source>
</evidence>
<feature type="region of interest" description="Disordered" evidence="10">
    <location>
        <begin position="282"/>
        <end position="314"/>
    </location>
</feature>
<dbReference type="InterPro" id="IPR036909">
    <property type="entry name" value="Cyt_c-like_dom_sf"/>
</dbReference>
<protein>
    <submittedName>
        <fullName evidence="14">Planctomycete cytochrome C</fullName>
    </submittedName>
</protein>
<dbReference type="PROSITE" id="PS51007">
    <property type="entry name" value="CYTC"/>
    <property type="match status" value="1"/>
</dbReference>
<keyword evidence="11" id="KW-0472">Membrane</keyword>
<dbReference type="InterPro" id="IPR008271">
    <property type="entry name" value="Ser/Thr_kinase_AS"/>
</dbReference>
<gene>
    <name evidence="14" type="ORF">SAMN02745166_03944</name>
</gene>
<feature type="region of interest" description="Disordered" evidence="10">
    <location>
        <begin position="1"/>
        <end position="21"/>
    </location>
</feature>
<dbReference type="PANTHER" id="PTHR43289:SF6">
    <property type="entry name" value="SERINE_THREONINE-PROTEIN KINASE NEKL-3"/>
    <property type="match status" value="1"/>
</dbReference>
<feature type="binding site" evidence="9">
    <location>
        <position position="66"/>
    </location>
    <ligand>
        <name>ATP</name>
        <dbReference type="ChEBI" id="CHEBI:30616"/>
    </ligand>
</feature>
<dbReference type="InterPro" id="IPR017441">
    <property type="entry name" value="Protein_kinase_ATP_BS"/>
</dbReference>
<keyword evidence="11" id="KW-1133">Transmembrane helix</keyword>
<evidence type="ECO:0000256" key="4">
    <source>
        <dbReference type="ARBA" id="ARBA00022741"/>
    </source>
</evidence>
<dbReference type="PANTHER" id="PTHR43289">
    <property type="entry name" value="MITOGEN-ACTIVATED PROTEIN KINASE KINASE KINASE 20-RELATED"/>
    <property type="match status" value="1"/>
</dbReference>
<proteinExistence type="predicted"/>
<keyword evidence="7 8" id="KW-0408">Iron</keyword>
<sequence>MPDDAQSAPGKEGPQDGPLDGALFPTLEELGALLPQYEMQRIIGIGGMGAVYLARQSHLERWVALKVLPVAAAANPADAERFNAEARSMARLSHPHIVAVFEFGQTSAGHLYLAMEYVDGPDLHMRTLAGEITPERARHVMIQLCEALHYAHTQGVIHRDIKPANVLTTSDWQVKVVDFGLARDLAYAERAETEEYGTPEYTAPERLIVGQPTDHRADIYSLGVVIHELLTGKTPRAAGAQAGMGIPPEFAGVLSKCLMRDPARRYQSAQEVRQAILTATTPAKTQEVPAPPRPPTVRRMPPSGPRPPAHALTRSPAKNNAMGYAVACILIVLLLGLLVWRDHFSHTPPTREKKRPVAEKVQDAPPNIAQPDSSKPDLSGEKPGNSEPLPTRLSEIPSDMESNKVVSETVKSVPSPMNKAIPTALALAATTATAFSVDYKTQIEPIFRTKCYACHNAAKGKTKGDLALDPDKLSSVIGPGQHIVPGEPAKSTMLNVCKLPDDDSDVMPPKGKNRLTEAELLTFENWIKEGASLTGGAAPAPAVATTPAPAAGPQSWTSSDGKVVQANFVSLQGDLITLKTADGKTFTFPLSRLSAESQAQAKAAAGM</sequence>
<feature type="domain" description="Protein kinase" evidence="12">
    <location>
        <begin position="37"/>
        <end position="277"/>
    </location>
</feature>
<dbReference type="PROSITE" id="PS50011">
    <property type="entry name" value="PROTEIN_KINASE_DOM"/>
    <property type="match status" value="1"/>
</dbReference>
<dbReference type="AlphaFoldDB" id="A0A1T4YQ58"/>
<feature type="region of interest" description="Disordered" evidence="10">
    <location>
        <begin position="346"/>
        <end position="410"/>
    </location>
</feature>
<keyword evidence="3 8" id="KW-0479">Metal-binding</keyword>
<feature type="region of interest" description="Disordered" evidence="10">
    <location>
        <begin position="534"/>
        <end position="557"/>
    </location>
</feature>
<dbReference type="Proteomes" id="UP000190774">
    <property type="component" value="Unassembled WGS sequence"/>
</dbReference>
<keyword evidence="2" id="KW-0808">Transferase</keyword>
<evidence type="ECO:0000256" key="10">
    <source>
        <dbReference type="SAM" id="MobiDB-lite"/>
    </source>
</evidence>
<evidence type="ECO:0000259" key="12">
    <source>
        <dbReference type="PROSITE" id="PS50011"/>
    </source>
</evidence>
<evidence type="ECO:0000313" key="14">
    <source>
        <dbReference type="EMBL" id="SKB03850.1"/>
    </source>
</evidence>
<evidence type="ECO:0000256" key="1">
    <source>
        <dbReference type="ARBA" id="ARBA00022617"/>
    </source>
</evidence>
<feature type="compositionally biased region" description="Basic and acidic residues" evidence="10">
    <location>
        <begin position="346"/>
        <end position="362"/>
    </location>
</feature>
<evidence type="ECO:0000256" key="7">
    <source>
        <dbReference type="ARBA" id="ARBA00023004"/>
    </source>
</evidence>
<dbReference type="GO" id="GO:0004674">
    <property type="term" value="F:protein serine/threonine kinase activity"/>
    <property type="evidence" value="ECO:0007669"/>
    <property type="project" value="TreeGrafter"/>
</dbReference>
<evidence type="ECO:0000256" key="2">
    <source>
        <dbReference type="ARBA" id="ARBA00022679"/>
    </source>
</evidence>
<keyword evidence="15" id="KW-1185">Reference proteome</keyword>
<keyword evidence="5" id="KW-0418">Kinase</keyword>